<comment type="caution">
    <text evidence="3">The sequence shown here is derived from an EMBL/GenBank/DDBJ whole genome shotgun (WGS) entry which is preliminary data.</text>
</comment>
<feature type="region of interest" description="Disordered" evidence="1">
    <location>
        <begin position="22"/>
        <end position="45"/>
    </location>
</feature>
<proteinExistence type="predicted"/>
<accession>A0ABT8B9K8</accession>
<reference evidence="3" key="1">
    <citation type="journal article" date="2014" name="Int. J. Syst. Evol. Microbiol.">
        <title>Complete genome of a new Firmicutes species belonging to the dominant human colonic microbiota ('Ruminococcus bicirculans') reveals two chromosomes and a selective capacity to utilize plant glucans.</title>
        <authorList>
            <consortium name="NISC Comparative Sequencing Program"/>
            <person name="Wegmann U."/>
            <person name="Louis P."/>
            <person name="Goesmann A."/>
            <person name="Henrissat B."/>
            <person name="Duncan S.H."/>
            <person name="Flint H.J."/>
        </authorList>
    </citation>
    <scope>NUCLEOTIDE SEQUENCE</scope>
    <source>
        <strain evidence="3">CECT 7703</strain>
    </source>
</reference>
<sequence>MRDLLVALTLVARDQMSRPVAQSMRSVSQSATEATGAINRASSASQRMASARERLGIRSEQSIQREIHATEAAYNRLARAGSVSAREQARAFEASRRQIAELRRELSRLPQQPNLLRQGFSMGRTGLNAYSAVAGGAMAATMVAEAPIKRTMEYDRRLAMMSNTAYADQNLAGRKVGMAELDEAIKRAVRYGGGKRDEAADTLDSLISSGALGEGEAGRKSAIGMLPTLQRYGTATNTDPQLLGQIAVRAKQTMDIADKDLPLALDMAIKAGQEGGFELRDMAKWLPQQMAAAKQAGMSGLPGFAKLLAANQASVITAGSKDEAGNNLVNLLAKINSQDTAADAKKIKIDGKSVDLAGSLAAAREKGVNPLDAFANLVDKVVSQDKRYVAAKAKAETATGDEKKAALNDIGNLLEGSAIGKLIQDRQALMALVGYMGNRQYVRNIEAKLPTAGGTGDQNFQMIENTSSHQMERSANEKAFAEQDAMSGFNRVLGDTAGKLADYAEKYPGLGASLVGATTMLNVLAASAGAASLVQLMKGGGAADMAGRAMTAGSGSLLSQLVRLTGALSVAALAGYAAGTAINWLHNKALAWATGEEDATWGGKMHDWINRTSVEQGAAPITLADINKYRAEQGQQPLAAMPTGGSPAARQAVQQDAKRELGRLGVAPAGVVVVPPAASPKAAVVRAIPGTPIPRALPARERGAFPAPSMSVRQGKSPLVAPDPFASLNRQAGRAEQLSQAMPPIVLNSTLKLDGREIANSVNRINAQEMKRH</sequence>
<reference evidence="3" key="2">
    <citation type="submission" date="2023-06" db="EMBL/GenBank/DDBJ databases">
        <authorList>
            <person name="Lucena T."/>
            <person name="Sun Q."/>
        </authorList>
    </citation>
    <scope>NUCLEOTIDE SEQUENCE</scope>
    <source>
        <strain evidence="3">CECT 7703</strain>
    </source>
</reference>
<dbReference type="Proteomes" id="UP001180081">
    <property type="component" value="Unassembled WGS sequence"/>
</dbReference>
<evidence type="ECO:0000259" key="2">
    <source>
        <dbReference type="Pfam" id="PF10145"/>
    </source>
</evidence>
<name>A0ABT8B9K8_9NEIS</name>
<keyword evidence="4" id="KW-1185">Reference proteome</keyword>
<feature type="compositionally biased region" description="Polar residues" evidence="1">
    <location>
        <begin position="23"/>
        <end position="33"/>
    </location>
</feature>
<dbReference type="RefSeq" id="WP_290334045.1">
    <property type="nucleotide sequence ID" value="NZ_JAUFPU010000018.1"/>
</dbReference>
<evidence type="ECO:0000256" key="1">
    <source>
        <dbReference type="SAM" id="MobiDB-lite"/>
    </source>
</evidence>
<feature type="domain" description="Phage tail tape measure protein" evidence="2">
    <location>
        <begin position="195"/>
        <end position="380"/>
    </location>
</feature>
<protein>
    <submittedName>
        <fullName evidence="3">Phage tail tape measure protein</fullName>
    </submittedName>
</protein>
<evidence type="ECO:0000313" key="4">
    <source>
        <dbReference type="Proteomes" id="UP001180081"/>
    </source>
</evidence>
<dbReference type="InterPro" id="IPR010090">
    <property type="entry name" value="Phage_tape_meas"/>
</dbReference>
<dbReference type="Pfam" id="PF10145">
    <property type="entry name" value="PhageMin_Tail"/>
    <property type="match status" value="1"/>
</dbReference>
<organism evidence="3 4">
    <name type="scientific">Chitinimonas viridis</name>
    <dbReference type="NCBI Taxonomy" id="664880"/>
    <lineage>
        <taxon>Bacteria</taxon>
        <taxon>Pseudomonadati</taxon>
        <taxon>Pseudomonadota</taxon>
        <taxon>Betaproteobacteria</taxon>
        <taxon>Neisseriales</taxon>
        <taxon>Chitinibacteraceae</taxon>
        <taxon>Chitinimonas</taxon>
    </lineage>
</organism>
<gene>
    <name evidence="3" type="ORF">QWZ03_18265</name>
</gene>
<evidence type="ECO:0000313" key="3">
    <source>
        <dbReference type="EMBL" id="MDN3578715.1"/>
    </source>
</evidence>
<dbReference type="EMBL" id="JAUFPU010000018">
    <property type="protein sequence ID" value="MDN3578715.1"/>
    <property type="molecule type" value="Genomic_DNA"/>
</dbReference>